<feature type="non-terminal residue" evidence="5">
    <location>
        <position position="252"/>
    </location>
</feature>
<gene>
    <name evidence="5" type="ORF">METZ01_LOCUS458471</name>
</gene>
<evidence type="ECO:0000259" key="4">
    <source>
        <dbReference type="PROSITE" id="PS51194"/>
    </source>
</evidence>
<dbReference type="Pfam" id="PF00271">
    <property type="entry name" value="Helicase_C"/>
    <property type="match status" value="1"/>
</dbReference>
<dbReference type="EMBL" id="UINC01191136">
    <property type="protein sequence ID" value="SVE05617.1"/>
    <property type="molecule type" value="Genomic_DNA"/>
</dbReference>
<evidence type="ECO:0008006" key="6">
    <source>
        <dbReference type="Google" id="ProtNLM"/>
    </source>
</evidence>
<protein>
    <recommendedName>
        <fullName evidence="6">Helicase C-terminal domain-containing protein</fullName>
    </recommendedName>
</protein>
<dbReference type="GO" id="GO:0016787">
    <property type="term" value="F:hydrolase activity"/>
    <property type="evidence" value="ECO:0007669"/>
    <property type="project" value="UniProtKB-KW"/>
</dbReference>
<evidence type="ECO:0000259" key="3">
    <source>
        <dbReference type="PROSITE" id="PS51192"/>
    </source>
</evidence>
<proteinExistence type="predicted"/>
<dbReference type="InterPro" id="IPR001650">
    <property type="entry name" value="Helicase_C-like"/>
</dbReference>
<name>A0A383ACR4_9ZZZZ</name>
<dbReference type="AlphaFoldDB" id="A0A383ACR4"/>
<dbReference type="InterPro" id="IPR027417">
    <property type="entry name" value="P-loop_NTPase"/>
</dbReference>
<evidence type="ECO:0000256" key="1">
    <source>
        <dbReference type="ARBA" id="ARBA00022801"/>
    </source>
</evidence>
<dbReference type="GO" id="GO:0003678">
    <property type="term" value="F:DNA helicase activity"/>
    <property type="evidence" value="ECO:0007669"/>
    <property type="project" value="TreeGrafter"/>
</dbReference>
<dbReference type="SMART" id="SM00490">
    <property type="entry name" value="HELICc"/>
    <property type="match status" value="1"/>
</dbReference>
<reference evidence="5" key="1">
    <citation type="submission" date="2018-05" db="EMBL/GenBank/DDBJ databases">
        <authorList>
            <person name="Lanie J.A."/>
            <person name="Ng W.-L."/>
            <person name="Kazmierczak K.M."/>
            <person name="Andrzejewski T.M."/>
            <person name="Davidsen T.M."/>
            <person name="Wayne K.J."/>
            <person name="Tettelin H."/>
            <person name="Glass J.I."/>
            <person name="Rusch D."/>
            <person name="Podicherti R."/>
            <person name="Tsui H.-C.T."/>
            <person name="Winkler M.E."/>
        </authorList>
    </citation>
    <scope>NUCLEOTIDE SEQUENCE</scope>
</reference>
<dbReference type="InterPro" id="IPR014001">
    <property type="entry name" value="Helicase_ATP-bd"/>
</dbReference>
<keyword evidence="2" id="KW-0347">Helicase</keyword>
<sequence>LIQKDVVFKTLGLAIVDEQHRFGVIQRGNIIAKGLNPHLLAMTATPIPRTLAITYHGDMDLSIIDEMPKNRIPVVTKVVEEGRLEKVYQFMKDEVSAGRQCMVVYPLVEETEKSDLIAAVEMHANLSKKIFSELKVGLIHGRMKKDEKDKVMDAYAKNEIHILISTTVIEVGIDIPNATVMLIEHAERFGLTQLHQLRGRVGRGREKSYCILVRRNFSDNSKKRLRIMESTNDGFIISDEDLKIRGPGEFFG</sequence>
<dbReference type="PANTHER" id="PTHR47964">
    <property type="entry name" value="ATP-DEPENDENT DNA HELICASE HOMOLOG RECG, CHLOROPLASTIC"/>
    <property type="match status" value="1"/>
</dbReference>
<keyword evidence="1" id="KW-0378">Hydrolase</keyword>
<organism evidence="5">
    <name type="scientific">marine metagenome</name>
    <dbReference type="NCBI Taxonomy" id="408172"/>
    <lineage>
        <taxon>unclassified sequences</taxon>
        <taxon>metagenomes</taxon>
        <taxon>ecological metagenomes</taxon>
    </lineage>
</organism>
<dbReference type="Gene3D" id="3.40.50.300">
    <property type="entry name" value="P-loop containing nucleotide triphosphate hydrolases"/>
    <property type="match status" value="2"/>
</dbReference>
<dbReference type="PROSITE" id="PS51194">
    <property type="entry name" value="HELICASE_CTER"/>
    <property type="match status" value="1"/>
</dbReference>
<evidence type="ECO:0000256" key="2">
    <source>
        <dbReference type="ARBA" id="ARBA00022806"/>
    </source>
</evidence>
<evidence type="ECO:0000313" key="5">
    <source>
        <dbReference type="EMBL" id="SVE05617.1"/>
    </source>
</evidence>
<dbReference type="InterPro" id="IPR047112">
    <property type="entry name" value="RecG/Mfd"/>
</dbReference>
<dbReference type="SUPFAM" id="SSF52540">
    <property type="entry name" value="P-loop containing nucleoside triphosphate hydrolases"/>
    <property type="match status" value="1"/>
</dbReference>
<dbReference type="GO" id="GO:0006281">
    <property type="term" value="P:DNA repair"/>
    <property type="evidence" value="ECO:0007669"/>
    <property type="project" value="InterPro"/>
</dbReference>
<feature type="domain" description="Helicase ATP-binding" evidence="3">
    <location>
        <begin position="1"/>
        <end position="64"/>
    </location>
</feature>
<dbReference type="PROSITE" id="PS51192">
    <property type="entry name" value="HELICASE_ATP_BIND_1"/>
    <property type="match status" value="1"/>
</dbReference>
<keyword evidence="2" id="KW-0547">Nucleotide-binding</keyword>
<keyword evidence="2" id="KW-0067">ATP-binding</keyword>
<feature type="domain" description="Helicase C-terminal" evidence="4">
    <location>
        <begin position="83"/>
        <end position="243"/>
    </location>
</feature>
<feature type="non-terminal residue" evidence="5">
    <location>
        <position position="1"/>
    </location>
</feature>
<dbReference type="PANTHER" id="PTHR47964:SF1">
    <property type="entry name" value="ATP-DEPENDENT DNA HELICASE HOMOLOG RECG, CHLOROPLASTIC"/>
    <property type="match status" value="1"/>
</dbReference>
<accession>A0A383ACR4</accession>